<evidence type="ECO:0000313" key="3">
    <source>
        <dbReference type="Proteomes" id="UP001271769"/>
    </source>
</evidence>
<keyword evidence="1" id="KW-1133">Transmembrane helix</keyword>
<protein>
    <submittedName>
        <fullName evidence="2">YbaN family protein</fullName>
    </submittedName>
</protein>
<comment type="caution">
    <text evidence="2">The sequence shown here is derived from an EMBL/GenBank/DDBJ whole genome shotgun (WGS) entry which is preliminary data.</text>
</comment>
<dbReference type="PIRSF" id="PIRSF016789">
    <property type="entry name" value="DUF454"/>
    <property type="match status" value="1"/>
</dbReference>
<dbReference type="InterPro" id="IPR007401">
    <property type="entry name" value="DUF454"/>
</dbReference>
<keyword evidence="3" id="KW-1185">Reference proteome</keyword>
<evidence type="ECO:0000313" key="2">
    <source>
        <dbReference type="EMBL" id="MDY0870898.1"/>
    </source>
</evidence>
<dbReference type="PANTHER" id="PTHR35813">
    <property type="entry name" value="INNER MEMBRANE PROTEIN YBAN"/>
    <property type="match status" value="1"/>
</dbReference>
<dbReference type="RefSeq" id="WP_320499269.1">
    <property type="nucleotide sequence ID" value="NZ_JAXCLX010000001.1"/>
</dbReference>
<gene>
    <name evidence="2" type="ORF">SMD31_03150</name>
</gene>
<proteinExistence type="predicted"/>
<name>A0ABU5DUL1_9PROT</name>
<feature type="transmembrane region" description="Helical" evidence="1">
    <location>
        <begin position="73"/>
        <end position="90"/>
    </location>
</feature>
<organism evidence="2 3">
    <name type="scientific">Dongia rigui</name>
    <dbReference type="NCBI Taxonomy" id="940149"/>
    <lineage>
        <taxon>Bacteria</taxon>
        <taxon>Pseudomonadati</taxon>
        <taxon>Pseudomonadota</taxon>
        <taxon>Alphaproteobacteria</taxon>
        <taxon>Rhodospirillales</taxon>
        <taxon>Dongiaceae</taxon>
        <taxon>Dongia</taxon>
    </lineage>
</organism>
<evidence type="ECO:0000256" key="1">
    <source>
        <dbReference type="SAM" id="Phobius"/>
    </source>
</evidence>
<dbReference type="Proteomes" id="UP001271769">
    <property type="component" value="Unassembled WGS sequence"/>
</dbReference>
<accession>A0ABU5DUL1</accession>
<dbReference type="PANTHER" id="PTHR35813:SF1">
    <property type="entry name" value="INNER MEMBRANE PROTEIN YBAN"/>
    <property type="match status" value="1"/>
</dbReference>
<dbReference type="EMBL" id="JAXCLX010000001">
    <property type="protein sequence ID" value="MDY0870898.1"/>
    <property type="molecule type" value="Genomic_DNA"/>
</dbReference>
<sequence length="123" mass="13254">MTRAIWAALGLLSTGAGIAGIVLPLLPTTPFILLAAFCFARSSPRLEAWILTHRTFGPMIENWRRHGSVDRRAKRMALVLMGIAFLFSLALALPLWLLATQGAVLIAVAAFLLTRPDGPPPAP</sequence>
<dbReference type="Pfam" id="PF04304">
    <property type="entry name" value="DUF454"/>
    <property type="match status" value="1"/>
</dbReference>
<keyword evidence="1" id="KW-0472">Membrane</keyword>
<reference evidence="2 3" key="1">
    <citation type="journal article" date="2013" name="Antonie Van Leeuwenhoek">
        <title>Dongia rigui sp. nov., isolated from freshwater of a large wetland in Korea.</title>
        <authorList>
            <person name="Baik K.S."/>
            <person name="Hwang Y.M."/>
            <person name="Choi J.S."/>
            <person name="Kwon J."/>
            <person name="Seong C.N."/>
        </authorList>
    </citation>
    <scope>NUCLEOTIDE SEQUENCE [LARGE SCALE GENOMIC DNA]</scope>
    <source>
        <strain evidence="2 3">04SU4-P</strain>
    </source>
</reference>
<keyword evidence="1" id="KW-0812">Transmembrane</keyword>